<evidence type="ECO:0000313" key="2">
    <source>
        <dbReference type="Proteomes" id="UP000092600"/>
    </source>
</evidence>
<protein>
    <recommendedName>
        <fullName evidence="3">Reverse transcriptase domain-containing protein</fullName>
    </recommendedName>
</protein>
<reference evidence="1 2" key="1">
    <citation type="journal article" date="2016" name="DNA Res.">
        <title>The draft genome of MD-2 pineapple using hybrid error correction of long reads.</title>
        <authorList>
            <person name="Redwan R.M."/>
            <person name="Saidin A."/>
            <person name="Kumar S.V."/>
        </authorList>
    </citation>
    <scope>NUCLEOTIDE SEQUENCE [LARGE SCALE GENOMIC DNA]</scope>
    <source>
        <strain evidence="2">cv. MD2</strain>
        <tissue evidence="1">Leaf</tissue>
    </source>
</reference>
<evidence type="ECO:0000313" key="1">
    <source>
        <dbReference type="EMBL" id="OAY65909.1"/>
    </source>
</evidence>
<comment type="caution">
    <text evidence="1">The sequence shown here is derived from an EMBL/GenBank/DDBJ whole genome shotgun (WGS) entry which is preliminary data.</text>
</comment>
<evidence type="ECO:0008006" key="3">
    <source>
        <dbReference type="Google" id="ProtNLM"/>
    </source>
</evidence>
<dbReference type="InterPro" id="IPR037175">
    <property type="entry name" value="KFase_sf"/>
</dbReference>
<dbReference type="PANTHER" id="PTHR33116:SF78">
    <property type="entry name" value="OS12G0587133 PROTEIN"/>
    <property type="match status" value="1"/>
</dbReference>
<proteinExistence type="predicted"/>
<accession>A0A199UME6</accession>
<dbReference type="GO" id="GO:0019441">
    <property type="term" value="P:L-tryptophan catabolic process to kynurenine"/>
    <property type="evidence" value="ECO:0007669"/>
    <property type="project" value="InterPro"/>
</dbReference>
<dbReference type="GO" id="GO:0004061">
    <property type="term" value="F:arylformamidase activity"/>
    <property type="evidence" value="ECO:0007669"/>
    <property type="project" value="InterPro"/>
</dbReference>
<dbReference type="SUPFAM" id="SSF102198">
    <property type="entry name" value="Putative cyclase"/>
    <property type="match status" value="1"/>
</dbReference>
<dbReference type="Proteomes" id="UP000092600">
    <property type="component" value="Unassembled WGS sequence"/>
</dbReference>
<sequence>MDSSVKLCYKEGMFIGKKAEIILVEALKLDNVKPGIYDLRCLPLRLRGAEGSPISLARLTENARNNNLILSIGPSPNCQTTLIQCADDTIFFSEPRKFIMRNLQFLWKFFKWAFGLRINKDKLELYYLGSDPRKGDRLANILGCKVGKLSFRYLGLPLYNKHLRKEDWDVVINCIEVRIDGWKAKLLSQGDRLTLVNSVLTNLPLFYLSIFKAPHWVLHRIEALRRAFF</sequence>
<dbReference type="STRING" id="4615.A0A199UME6"/>
<dbReference type="AlphaFoldDB" id="A0A199UME6"/>
<dbReference type="PANTHER" id="PTHR33116">
    <property type="entry name" value="REVERSE TRANSCRIPTASE ZINC-BINDING DOMAIN-CONTAINING PROTEIN-RELATED-RELATED"/>
    <property type="match status" value="1"/>
</dbReference>
<dbReference type="EMBL" id="LSRQ01006620">
    <property type="protein sequence ID" value="OAY65909.1"/>
    <property type="molecule type" value="Genomic_DNA"/>
</dbReference>
<gene>
    <name evidence="1" type="ORF">ACMD2_18920</name>
</gene>
<dbReference type="Gene3D" id="3.50.30.50">
    <property type="entry name" value="Putative cyclase"/>
    <property type="match status" value="1"/>
</dbReference>
<name>A0A199UME6_ANACO</name>
<organism evidence="1 2">
    <name type="scientific">Ananas comosus</name>
    <name type="common">Pineapple</name>
    <name type="synonym">Ananas ananas</name>
    <dbReference type="NCBI Taxonomy" id="4615"/>
    <lineage>
        <taxon>Eukaryota</taxon>
        <taxon>Viridiplantae</taxon>
        <taxon>Streptophyta</taxon>
        <taxon>Embryophyta</taxon>
        <taxon>Tracheophyta</taxon>
        <taxon>Spermatophyta</taxon>
        <taxon>Magnoliopsida</taxon>
        <taxon>Liliopsida</taxon>
        <taxon>Poales</taxon>
        <taxon>Bromeliaceae</taxon>
        <taxon>Bromelioideae</taxon>
        <taxon>Ananas</taxon>
    </lineage>
</organism>